<organism evidence="1">
    <name type="scientific">invertebrate metagenome</name>
    <dbReference type="NCBI Taxonomy" id="1711999"/>
    <lineage>
        <taxon>unclassified sequences</taxon>
        <taxon>metagenomes</taxon>
        <taxon>organismal metagenomes</taxon>
    </lineage>
</organism>
<reference evidence="1" key="1">
    <citation type="journal article" date="2017" name="Appl. Environ. Microbiol.">
        <title>Molecular characterization of an Endozoicomonas-like organism causing infection in king scallop Pecten maximus L.</title>
        <authorList>
            <person name="Cano I."/>
            <person name="van Aerle R."/>
            <person name="Ross S."/>
            <person name="Verner-Jeffreys D.W."/>
            <person name="Paley R.K."/>
            <person name="Rimmer G."/>
            <person name="Ryder D."/>
            <person name="Hooper P."/>
            <person name="Stone D."/>
            <person name="Feist S.W."/>
        </authorList>
    </citation>
    <scope>NUCLEOTIDE SEQUENCE</scope>
</reference>
<proteinExistence type="predicted"/>
<dbReference type="AlphaFoldDB" id="A0A2H9T3M2"/>
<accession>A0A2H9T3M2</accession>
<sequence>MAHGPTHSGVGDFGRCSKSMCTLRQPTITSYVLHLSDCILLGERKFGLAHFTCDILLFRMRGSQPYSNRG</sequence>
<protein>
    <submittedName>
        <fullName evidence="1">Uncharacterized protein</fullName>
    </submittedName>
</protein>
<evidence type="ECO:0000313" key="1">
    <source>
        <dbReference type="EMBL" id="PJE77804.1"/>
    </source>
</evidence>
<name>A0A2H9T3M2_9ZZZZ</name>
<dbReference type="EMBL" id="NSIT01000365">
    <property type="protein sequence ID" value="PJE77804.1"/>
    <property type="molecule type" value="Genomic_DNA"/>
</dbReference>
<gene>
    <name evidence="1" type="ORF">CI610_03265</name>
</gene>
<comment type="caution">
    <text evidence="1">The sequence shown here is derived from an EMBL/GenBank/DDBJ whole genome shotgun (WGS) entry which is preliminary data.</text>
</comment>